<evidence type="ECO:0000256" key="20">
    <source>
        <dbReference type="ARBA" id="ARBA00023264"/>
    </source>
</evidence>
<name>A0ABT7QKB8_9GAMM</name>
<comment type="similarity">
    <text evidence="3 21">Belongs to the bacterial diacylglycerol kinase family.</text>
</comment>
<accession>A0ABT7QKB8</accession>
<keyword evidence="8 21" id="KW-0997">Cell inner membrane</keyword>
<evidence type="ECO:0000256" key="2">
    <source>
        <dbReference type="ARBA" id="ARBA00004429"/>
    </source>
</evidence>
<reference evidence="22" key="2">
    <citation type="journal article" date="2023" name="Microbiome">
        <title>Synthase-selected sorting approach identifies a beta-lactone synthase in a nudibranch symbiotic bacterium.</title>
        <authorList>
            <person name="Dzunkova M."/>
            <person name="La Clair J.J."/>
            <person name="Tyml T."/>
            <person name="Doud D."/>
            <person name="Schulz F."/>
            <person name="Piquer-Esteban S."/>
            <person name="Porcel Sanchis D."/>
            <person name="Osborn A."/>
            <person name="Robinson D."/>
            <person name="Louie K.B."/>
            <person name="Bowen B.P."/>
            <person name="Bowers R.M."/>
            <person name="Lee J."/>
            <person name="Arnau V."/>
            <person name="Diaz-Villanueva W."/>
            <person name="Stepanauskas R."/>
            <person name="Gosliner T."/>
            <person name="Date S.V."/>
            <person name="Northen T.R."/>
            <person name="Cheng J.F."/>
            <person name="Burkart M.D."/>
            <person name="Woyke T."/>
        </authorList>
    </citation>
    <scope>NUCLEOTIDE SEQUENCE</scope>
    <source>
        <strain evidence="22">Df01</strain>
    </source>
</reference>
<comment type="caution">
    <text evidence="22">The sequence shown here is derived from an EMBL/GenBank/DDBJ whole genome shotgun (WGS) entry which is preliminary data.</text>
</comment>
<keyword evidence="15" id="KW-0460">Magnesium</keyword>
<protein>
    <recommendedName>
        <fullName evidence="5 21">Diacylglycerol kinase</fullName>
        <ecNumber evidence="4 21">2.7.1.107</ecNumber>
    </recommendedName>
</protein>
<comment type="function">
    <text evidence="21">Catalyzes the ATP-dependent phosphorylation of sn-l,2-diacylglycerol (DAG) to phosphatidic acid. Involved in the recycling of diacylglycerol produced as a by-product during membrane-derived oligosaccharide (MDO) biosynthesis.</text>
</comment>
<evidence type="ECO:0000256" key="21">
    <source>
        <dbReference type="RuleBase" id="RU363065"/>
    </source>
</evidence>
<evidence type="ECO:0000256" key="5">
    <source>
        <dbReference type="ARBA" id="ARBA00017575"/>
    </source>
</evidence>
<evidence type="ECO:0000256" key="10">
    <source>
        <dbReference type="ARBA" id="ARBA00022692"/>
    </source>
</evidence>
<evidence type="ECO:0000256" key="1">
    <source>
        <dbReference type="ARBA" id="ARBA00001946"/>
    </source>
</evidence>
<dbReference type="InterPro" id="IPR036945">
    <property type="entry name" value="DAGK_sf"/>
</dbReference>
<dbReference type="Pfam" id="PF01219">
    <property type="entry name" value="DAGK_prokar"/>
    <property type="match status" value="1"/>
</dbReference>
<comment type="catalytic activity">
    <reaction evidence="21">
        <text>a 1,2-diacyl-sn-glycerol + ATP = a 1,2-diacyl-sn-glycero-3-phosphate + ADP + H(+)</text>
        <dbReference type="Rhea" id="RHEA:10272"/>
        <dbReference type="ChEBI" id="CHEBI:15378"/>
        <dbReference type="ChEBI" id="CHEBI:17815"/>
        <dbReference type="ChEBI" id="CHEBI:30616"/>
        <dbReference type="ChEBI" id="CHEBI:58608"/>
        <dbReference type="ChEBI" id="CHEBI:456216"/>
        <dbReference type="EC" id="2.7.1.107"/>
    </reaction>
</comment>
<dbReference type="InterPro" id="IPR033718">
    <property type="entry name" value="DAGK_prok"/>
</dbReference>
<evidence type="ECO:0000313" key="22">
    <source>
        <dbReference type="EMBL" id="MDM5147156.1"/>
    </source>
</evidence>
<evidence type="ECO:0000256" key="9">
    <source>
        <dbReference type="ARBA" id="ARBA00022679"/>
    </source>
</evidence>
<keyword evidence="19" id="KW-0594">Phospholipid biosynthesis</keyword>
<keyword evidence="23" id="KW-1185">Reference proteome</keyword>
<keyword evidence="6" id="KW-1003">Cell membrane</keyword>
<evidence type="ECO:0000256" key="13">
    <source>
        <dbReference type="ARBA" id="ARBA00022777"/>
    </source>
</evidence>
<keyword evidence="20 21" id="KW-1208">Phospholipid metabolism</keyword>
<evidence type="ECO:0000256" key="4">
    <source>
        <dbReference type="ARBA" id="ARBA00012133"/>
    </source>
</evidence>
<dbReference type="InterPro" id="IPR000829">
    <property type="entry name" value="DAGK"/>
</dbReference>
<evidence type="ECO:0000256" key="3">
    <source>
        <dbReference type="ARBA" id="ARBA00005967"/>
    </source>
</evidence>
<evidence type="ECO:0000256" key="15">
    <source>
        <dbReference type="ARBA" id="ARBA00022842"/>
    </source>
</evidence>
<proteinExistence type="inferred from homology"/>
<feature type="transmembrane region" description="Helical" evidence="21">
    <location>
        <begin position="42"/>
        <end position="57"/>
    </location>
</feature>
<evidence type="ECO:0000256" key="12">
    <source>
        <dbReference type="ARBA" id="ARBA00022741"/>
    </source>
</evidence>
<evidence type="ECO:0000256" key="19">
    <source>
        <dbReference type="ARBA" id="ARBA00023209"/>
    </source>
</evidence>
<evidence type="ECO:0000256" key="17">
    <source>
        <dbReference type="ARBA" id="ARBA00023098"/>
    </source>
</evidence>
<keyword evidence="13 21" id="KW-0418">Kinase</keyword>
<feature type="transmembrane region" description="Helical" evidence="21">
    <location>
        <begin position="63"/>
        <end position="86"/>
    </location>
</feature>
<dbReference type="EC" id="2.7.1.107" evidence="4 21"/>
<keyword evidence="16 21" id="KW-1133">Transmembrane helix</keyword>
<keyword evidence="14 21" id="KW-0067">ATP-binding</keyword>
<organism evidence="22 23">
    <name type="scientific">Candidatus Doriopsillibacter californiensis</name>
    <dbReference type="NCBI Taxonomy" id="2970740"/>
    <lineage>
        <taxon>Bacteria</taxon>
        <taxon>Pseudomonadati</taxon>
        <taxon>Pseudomonadota</taxon>
        <taxon>Gammaproteobacteria</taxon>
        <taxon>Candidatus Tethybacterales</taxon>
        <taxon>Candidatus Persebacteraceae</taxon>
        <taxon>Candidatus Doriopsillibacter</taxon>
    </lineage>
</organism>
<keyword evidence="18 21" id="KW-0472">Membrane</keyword>
<dbReference type="Gene3D" id="1.10.287.3610">
    <property type="match status" value="1"/>
</dbReference>
<keyword evidence="9 21" id="KW-0808">Transferase</keyword>
<evidence type="ECO:0000256" key="7">
    <source>
        <dbReference type="ARBA" id="ARBA00022516"/>
    </source>
</evidence>
<reference evidence="22" key="1">
    <citation type="submission" date="2022-08" db="EMBL/GenBank/DDBJ databases">
        <authorList>
            <person name="Dzunkova M."/>
            <person name="La Clair J."/>
            <person name="Tyml T."/>
            <person name="Doud D."/>
            <person name="Schulz F."/>
            <person name="Piquer S."/>
            <person name="Porcel Sanchis D."/>
            <person name="Osborn A."/>
            <person name="Robinson D."/>
            <person name="Louie K.B."/>
            <person name="Bowen B.P."/>
            <person name="Bowers R."/>
            <person name="Lee J."/>
            <person name="Arnau Llombart V."/>
            <person name="Diaz Villanueva W."/>
            <person name="Gosliner T."/>
            <person name="Northen T."/>
            <person name="Cheng J.-F."/>
            <person name="Burkart M.D."/>
            <person name="Woyke T."/>
        </authorList>
    </citation>
    <scope>NUCLEOTIDE SEQUENCE</scope>
    <source>
        <strain evidence="22">Df01</strain>
    </source>
</reference>
<keyword evidence="12 21" id="KW-0547">Nucleotide-binding</keyword>
<evidence type="ECO:0000256" key="8">
    <source>
        <dbReference type="ARBA" id="ARBA00022519"/>
    </source>
</evidence>
<evidence type="ECO:0000256" key="6">
    <source>
        <dbReference type="ARBA" id="ARBA00022475"/>
    </source>
</evidence>
<sequence length="127" mass="13924">MIGHPQYAMDVLNGRRLKKAAIFSWRGLQATWRDEPAFRQELAVAVLLLPLAFWLTSDSVERALLVGTVLLVLVVEVLNTALEAAVDLVAQQNKHPLAAKAKDCGSAAVFLSILIAMVVWGVVLWPH</sequence>
<comment type="cofactor">
    <cofactor evidence="1">
        <name>Mg(2+)</name>
        <dbReference type="ChEBI" id="CHEBI:18420"/>
    </cofactor>
</comment>
<dbReference type="EMBL" id="JANQAO010000001">
    <property type="protein sequence ID" value="MDM5147156.1"/>
    <property type="molecule type" value="Genomic_DNA"/>
</dbReference>
<evidence type="ECO:0000256" key="14">
    <source>
        <dbReference type="ARBA" id="ARBA00022840"/>
    </source>
</evidence>
<keyword evidence="17 21" id="KW-0443">Lipid metabolism</keyword>
<evidence type="ECO:0000256" key="18">
    <source>
        <dbReference type="ARBA" id="ARBA00023136"/>
    </source>
</evidence>
<evidence type="ECO:0000313" key="23">
    <source>
        <dbReference type="Proteomes" id="UP001168167"/>
    </source>
</evidence>
<evidence type="ECO:0000256" key="11">
    <source>
        <dbReference type="ARBA" id="ARBA00022723"/>
    </source>
</evidence>
<dbReference type="PANTHER" id="PTHR34299:SF1">
    <property type="entry name" value="DIACYLGLYCEROL KINASE"/>
    <property type="match status" value="1"/>
</dbReference>
<evidence type="ECO:0000256" key="16">
    <source>
        <dbReference type="ARBA" id="ARBA00022989"/>
    </source>
</evidence>
<keyword evidence="10 21" id="KW-0812">Transmembrane</keyword>
<gene>
    <name evidence="22" type="ORF">NQX30_02020</name>
</gene>
<comment type="subcellular location">
    <subcellularLocation>
        <location evidence="2 21">Cell inner membrane</location>
        <topology evidence="2 21">Multi-pass membrane protein</topology>
    </subcellularLocation>
</comment>
<feature type="transmembrane region" description="Helical" evidence="21">
    <location>
        <begin position="107"/>
        <end position="125"/>
    </location>
</feature>
<dbReference type="PROSITE" id="PS01069">
    <property type="entry name" value="DAGK_PROKAR"/>
    <property type="match status" value="1"/>
</dbReference>
<keyword evidence="7" id="KW-0444">Lipid biosynthesis</keyword>
<dbReference type="GO" id="GO:0016301">
    <property type="term" value="F:kinase activity"/>
    <property type="evidence" value="ECO:0007669"/>
    <property type="project" value="UniProtKB-KW"/>
</dbReference>
<keyword evidence="11" id="KW-0479">Metal-binding</keyword>
<dbReference type="CDD" id="cd14264">
    <property type="entry name" value="DAGK_IM"/>
    <property type="match status" value="1"/>
</dbReference>
<dbReference type="Proteomes" id="UP001168167">
    <property type="component" value="Unassembled WGS sequence"/>
</dbReference>
<dbReference type="PANTHER" id="PTHR34299">
    <property type="entry name" value="DIACYLGLYCEROL KINASE"/>
    <property type="match status" value="1"/>
</dbReference>